<evidence type="ECO:0000259" key="1">
    <source>
        <dbReference type="Pfam" id="PF06114"/>
    </source>
</evidence>
<dbReference type="Proteomes" id="UP000256541">
    <property type="component" value="Unassembled WGS sequence"/>
</dbReference>
<evidence type="ECO:0000313" key="2">
    <source>
        <dbReference type="EMBL" id="RFA12112.1"/>
    </source>
</evidence>
<dbReference type="EMBL" id="NBXB01000045">
    <property type="protein sequence ID" value="RFA12112.1"/>
    <property type="molecule type" value="Genomic_DNA"/>
</dbReference>
<reference evidence="2 3" key="1">
    <citation type="submission" date="2017-04" db="EMBL/GenBank/DDBJ databases">
        <title>Comparative genome analysis of Subtercola boreus.</title>
        <authorList>
            <person name="Cho Y.-J."/>
            <person name="Cho A."/>
            <person name="Kim O.-S."/>
            <person name="Lee J.-I."/>
        </authorList>
    </citation>
    <scope>NUCLEOTIDE SEQUENCE [LARGE SCALE GENOMIC DNA]</scope>
    <source>
        <strain evidence="2 3">P27479</strain>
    </source>
</reference>
<gene>
    <name evidence="2" type="ORF">B7R22_16915</name>
</gene>
<organism evidence="2 3">
    <name type="scientific">Subtercola boreus</name>
    <dbReference type="NCBI Taxonomy" id="120213"/>
    <lineage>
        <taxon>Bacteria</taxon>
        <taxon>Bacillati</taxon>
        <taxon>Actinomycetota</taxon>
        <taxon>Actinomycetes</taxon>
        <taxon>Micrococcales</taxon>
        <taxon>Microbacteriaceae</taxon>
        <taxon>Subtercola</taxon>
    </lineage>
</organism>
<dbReference type="Gene3D" id="1.10.10.2910">
    <property type="match status" value="1"/>
</dbReference>
<dbReference type="AlphaFoldDB" id="A0A3E0VQ51"/>
<dbReference type="RefSeq" id="WP_116412888.1">
    <property type="nucleotide sequence ID" value="NZ_NBXB01000045.1"/>
</dbReference>
<dbReference type="Pfam" id="PF06114">
    <property type="entry name" value="Peptidase_M78"/>
    <property type="match status" value="1"/>
</dbReference>
<feature type="domain" description="IrrE N-terminal-like" evidence="1">
    <location>
        <begin position="13"/>
        <end position="86"/>
    </location>
</feature>
<dbReference type="OrthoDB" id="9793864at2"/>
<dbReference type="InterPro" id="IPR010359">
    <property type="entry name" value="IrrE_HExxH"/>
</dbReference>
<comment type="caution">
    <text evidence="2">The sequence shown here is derived from an EMBL/GenBank/DDBJ whole genome shotgun (WGS) entry which is preliminary data.</text>
</comment>
<proteinExistence type="predicted"/>
<sequence length="124" mass="14156">MSNGPTYDPFEHADRLGVNVLFGRIRTANGLWVAAERTIILKRGLKTWHERQVLTHELGHVVLGHTTTEHRFERQANRWAARKLITPGNLAEVVKMSPDPGVWALELGVTDDMLALWFHDRRIA</sequence>
<protein>
    <recommendedName>
        <fullName evidence="1">IrrE N-terminal-like domain-containing protein</fullName>
    </recommendedName>
</protein>
<evidence type="ECO:0000313" key="3">
    <source>
        <dbReference type="Proteomes" id="UP000256541"/>
    </source>
</evidence>
<name>A0A3E0VQ51_9MICO</name>
<accession>A0A3E0VQ51</accession>